<dbReference type="STRING" id="313594.PI23P_11167"/>
<dbReference type="PROSITE" id="PS50943">
    <property type="entry name" value="HTH_CROC1"/>
    <property type="match status" value="1"/>
</dbReference>
<proteinExistence type="predicted"/>
<gene>
    <name evidence="3" type="ORF">PI23P_11167</name>
</gene>
<keyword evidence="4" id="KW-1185">Reference proteome</keyword>
<dbReference type="AlphaFoldDB" id="A4C186"/>
<protein>
    <submittedName>
        <fullName evidence="3">Helix-turn-helix family protein</fullName>
    </submittedName>
</protein>
<dbReference type="EMBL" id="AAOG01000003">
    <property type="protein sequence ID" value="EAR11889.1"/>
    <property type="molecule type" value="Genomic_DNA"/>
</dbReference>
<dbReference type="Gene3D" id="1.10.260.40">
    <property type="entry name" value="lambda repressor-like DNA-binding domains"/>
    <property type="match status" value="1"/>
</dbReference>
<dbReference type="Pfam" id="PF01381">
    <property type="entry name" value="HTH_3"/>
    <property type="match status" value="1"/>
</dbReference>
<dbReference type="InterPro" id="IPR010982">
    <property type="entry name" value="Lambda_DNA-bd_dom_sf"/>
</dbReference>
<evidence type="ECO:0000313" key="4">
    <source>
        <dbReference type="Proteomes" id="UP000003053"/>
    </source>
</evidence>
<dbReference type="PANTHER" id="PTHR46558:SF11">
    <property type="entry name" value="HTH-TYPE TRANSCRIPTIONAL REGULATOR XRE"/>
    <property type="match status" value="1"/>
</dbReference>
<organism evidence="3 4">
    <name type="scientific">Polaribacter irgensii 23-P</name>
    <dbReference type="NCBI Taxonomy" id="313594"/>
    <lineage>
        <taxon>Bacteria</taxon>
        <taxon>Pseudomonadati</taxon>
        <taxon>Bacteroidota</taxon>
        <taxon>Flavobacteriia</taxon>
        <taxon>Flavobacteriales</taxon>
        <taxon>Flavobacteriaceae</taxon>
    </lineage>
</organism>
<comment type="caution">
    <text evidence="3">The sequence shown here is derived from an EMBL/GenBank/DDBJ whole genome shotgun (WGS) entry which is preliminary data.</text>
</comment>
<feature type="domain" description="HTH cro/C1-type" evidence="2">
    <location>
        <begin position="5"/>
        <end position="59"/>
    </location>
</feature>
<keyword evidence="1" id="KW-0238">DNA-binding</keyword>
<sequence>MKNRLKIERAILDLTQEELANKIGVSRQTISSIEKNRYVPSTVLSLRLSNLFKKPVNDFFELDENEKANTLIKA</sequence>
<dbReference type="RefSeq" id="WP_004570849.1">
    <property type="nucleotide sequence ID" value="NZ_CH724148.1"/>
</dbReference>
<dbReference type="GO" id="GO:0003677">
    <property type="term" value="F:DNA binding"/>
    <property type="evidence" value="ECO:0007669"/>
    <property type="project" value="UniProtKB-KW"/>
</dbReference>
<dbReference type="eggNOG" id="COG1476">
    <property type="taxonomic scope" value="Bacteria"/>
</dbReference>
<evidence type="ECO:0000256" key="1">
    <source>
        <dbReference type="ARBA" id="ARBA00023125"/>
    </source>
</evidence>
<reference evidence="3 4" key="1">
    <citation type="submission" date="2006-02" db="EMBL/GenBank/DDBJ databases">
        <authorList>
            <person name="Murray A."/>
            <person name="Staley J."/>
            <person name="Ferriera S."/>
            <person name="Johnson J."/>
            <person name="Kravitz S."/>
            <person name="Halpern A."/>
            <person name="Remington K."/>
            <person name="Beeson K."/>
            <person name="Tran B."/>
            <person name="Rogers Y.-H."/>
            <person name="Friedman R."/>
            <person name="Venter J.C."/>
        </authorList>
    </citation>
    <scope>NUCLEOTIDE SEQUENCE [LARGE SCALE GENOMIC DNA]</scope>
    <source>
        <strain evidence="3 4">23-P</strain>
    </source>
</reference>
<dbReference type="HOGENOM" id="CLU_066192_44_1_10"/>
<evidence type="ECO:0000259" key="2">
    <source>
        <dbReference type="PROSITE" id="PS50943"/>
    </source>
</evidence>
<dbReference type="CDD" id="cd00093">
    <property type="entry name" value="HTH_XRE"/>
    <property type="match status" value="1"/>
</dbReference>
<dbReference type="OrthoDB" id="1357763at2"/>
<dbReference type="SUPFAM" id="SSF47413">
    <property type="entry name" value="lambda repressor-like DNA-binding domains"/>
    <property type="match status" value="1"/>
</dbReference>
<name>A4C186_9FLAO</name>
<accession>A4C186</accession>
<dbReference type="PANTHER" id="PTHR46558">
    <property type="entry name" value="TRACRIPTIONAL REGULATORY PROTEIN-RELATED-RELATED"/>
    <property type="match status" value="1"/>
</dbReference>
<evidence type="ECO:0000313" key="3">
    <source>
        <dbReference type="EMBL" id="EAR11889.1"/>
    </source>
</evidence>
<dbReference type="InterPro" id="IPR001387">
    <property type="entry name" value="Cro/C1-type_HTH"/>
</dbReference>
<dbReference type="SMART" id="SM00530">
    <property type="entry name" value="HTH_XRE"/>
    <property type="match status" value="1"/>
</dbReference>
<dbReference type="Proteomes" id="UP000003053">
    <property type="component" value="Unassembled WGS sequence"/>
</dbReference>